<dbReference type="Gene3D" id="2.40.50.100">
    <property type="match status" value="1"/>
</dbReference>
<evidence type="ECO:0000313" key="6">
    <source>
        <dbReference type="EMBL" id="MCW9714110.1"/>
    </source>
</evidence>
<comment type="similarity">
    <text evidence="1">Belongs to the membrane fusion protein (MFP) (TC 8.A.1) family.</text>
</comment>
<dbReference type="Pfam" id="PF25954">
    <property type="entry name" value="Beta-barrel_RND_2"/>
    <property type="match status" value="1"/>
</dbReference>
<sequence>MNKRTKRLIAGLGVLLLFLVLAYPKIAPLFSSPAQGEQSNQSDPLQVEVAVAEPTTLQRKISSTGSILANETVDLRSEVSGKITSIFLKEGQSVQEGDLLIKINDSELQAQLDRAKHRLALAEQREGRQAKLLAEGGISQEDYDATLNEVNVLRSEVNLIEAQIDKTEIRAPFDGRVGLKYVSDGSYISPTTRIASLQNIDPVKIDFSIPERYYNQVQNGDKIVFDVQTAEQSFEGDIYAIEPAIERNTRSVQIRARSDNKEALLLPGSFADIELILESSDNALTVPTISLVPELGGQYIYLYRDGKVVKQEVKTGIRSESQVEIVEGLNPGDSVLTTGLLQVREGMAVEISGTDRGSS</sequence>
<evidence type="ECO:0000259" key="5">
    <source>
        <dbReference type="Pfam" id="PF25989"/>
    </source>
</evidence>
<dbReference type="Gene3D" id="1.10.287.470">
    <property type="entry name" value="Helix hairpin bin"/>
    <property type="match status" value="1"/>
</dbReference>
<evidence type="ECO:0000259" key="3">
    <source>
        <dbReference type="Pfam" id="PF25917"/>
    </source>
</evidence>
<reference evidence="6 7" key="1">
    <citation type="submission" date="2021-11" db="EMBL/GenBank/DDBJ databases">
        <title>Aliifidinibius sp. nov., a new bacterium isolated from saline soil.</title>
        <authorList>
            <person name="Galisteo C."/>
            <person name="De La Haba R."/>
            <person name="Sanchez-Porro C."/>
            <person name="Ventosa A."/>
        </authorList>
    </citation>
    <scope>NUCLEOTIDE SEQUENCE [LARGE SCALE GENOMIC DNA]</scope>
    <source>
        <strain evidence="6 7">KACC 190600</strain>
    </source>
</reference>
<dbReference type="SUPFAM" id="SSF111369">
    <property type="entry name" value="HlyD-like secretion proteins"/>
    <property type="match status" value="1"/>
</dbReference>
<gene>
    <name evidence="6" type="ORF">LQ318_14450</name>
</gene>
<feature type="domain" description="YknX-like C-terminal permuted SH3-like" evidence="5">
    <location>
        <begin position="283"/>
        <end position="351"/>
    </location>
</feature>
<evidence type="ECO:0000259" key="2">
    <source>
        <dbReference type="Pfam" id="PF25876"/>
    </source>
</evidence>
<comment type="caution">
    <text evidence="6">The sequence shown here is derived from an EMBL/GenBank/DDBJ whole genome shotgun (WGS) entry which is preliminary data.</text>
</comment>
<dbReference type="Gene3D" id="2.40.30.170">
    <property type="match status" value="1"/>
</dbReference>
<feature type="domain" description="CusB-like beta-barrel" evidence="4">
    <location>
        <begin position="205"/>
        <end position="275"/>
    </location>
</feature>
<evidence type="ECO:0000313" key="7">
    <source>
        <dbReference type="Proteomes" id="UP001207337"/>
    </source>
</evidence>
<proteinExistence type="inferred from homology"/>
<keyword evidence="7" id="KW-1185">Reference proteome</keyword>
<dbReference type="Proteomes" id="UP001207337">
    <property type="component" value="Unassembled WGS sequence"/>
</dbReference>
<organism evidence="6 7">
    <name type="scientific">Fodinibius salicampi</name>
    <dbReference type="NCBI Taxonomy" id="1920655"/>
    <lineage>
        <taxon>Bacteria</taxon>
        <taxon>Pseudomonadati</taxon>
        <taxon>Balneolota</taxon>
        <taxon>Balneolia</taxon>
        <taxon>Balneolales</taxon>
        <taxon>Balneolaceae</taxon>
        <taxon>Fodinibius</taxon>
    </lineage>
</organism>
<name>A0ABT3Q1Y0_9BACT</name>
<dbReference type="InterPro" id="IPR058625">
    <property type="entry name" value="MdtA-like_BSH"/>
</dbReference>
<feature type="domain" description="Multidrug resistance protein MdtA-like alpha-helical hairpin" evidence="2">
    <location>
        <begin position="106"/>
        <end position="166"/>
    </location>
</feature>
<dbReference type="InterPro" id="IPR058624">
    <property type="entry name" value="MdtA-like_HH"/>
</dbReference>
<dbReference type="PANTHER" id="PTHR30469">
    <property type="entry name" value="MULTIDRUG RESISTANCE PROTEIN MDTA"/>
    <property type="match status" value="1"/>
</dbReference>
<dbReference type="Pfam" id="PF25917">
    <property type="entry name" value="BSH_RND"/>
    <property type="match status" value="1"/>
</dbReference>
<dbReference type="EMBL" id="JAJNDC010000004">
    <property type="protein sequence ID" value="MCW9714110.1"/>
    <property type="molecule type" value="Genomic_DNA"/>
</dbReference>
<accession>A0ABT3Q1Y0</accession>
<dbReference type="PANTHER" id="PTHR30469:SF36">
    <property type="entry name" value="BLL3903 PROTEIN"/>
    <property type="match status" value="1"/>
</dbReference>
<dbReference type="Pfam" id="PF25989">
    <property type="entry name" value="YknX_C"/>
    <property type="match status" value="1"/>
</dbReference>
<evidence type="ECO:0000256" key="1">
    <source>
        <dbReference type="ARBA" id="ARBA00009477"/>
    </source>
</evidence>
<dbReference type="RefSeq" id="WP_265791190.1">
    <property type="nucleotide sequence ID" value="NZ_BAABRS010000004.1"/>
</dbReference>
<feature type="domain" description="Multidrug resistance protein MdtA-like barrel-sandwich hybrid" evidence="3">
    <location>
        <begin position="71"/>
        <end position="190"/>
    </location>
</feature>
<dbReference type="InterPro" id="IPR058637">
    <property type="entry name" value="YknX-like_C"/>
</dbReference>
<evidence type="ECO:0000259" key="4">
    <source>
        <dbReference type="Pfam" id="PF25954"/>
    </source>
</evidence>
<dbReference type="Gene3D" id="2.40.420.20">
    <property type="match status" value="1"/>
</dbReference>
<protein>
    <submittedName>
        <fullName evidence="6">Efflux RND transporter periplasmic adaptor subunit</fullName>
    </submittedName>
</protein>
<dbReference type="InterPro" id="IPR058792">
    <property type="entry name" value="Beta-barrel_RND_2"/>
</dbReference>
<dbReference type="Pfam" id="PF25876">
    <property type="entry name" value="HH_MFP_RND"/>
    <property type="match status" value="1"/>
</dbReference>
<dbReference type="NCBIfam" id="TIGR01730">
    <property type="entry name" value="RND_mfp"/>
    <property type="match status" value="1"/>
</dbReference>
<dbReference type="InterPro" id="IPR006143">
    <property type="entry name" value="RND_pump_MFP"/>
</dbReference>